<dbReference type="GeneID" id="65537331"/>
<evidence type="ECO:0000256" key="1">
    <source>
        <dbReference type="SAM" id="SignalP"/>
    </source>
</evidence>
<feature type="chain" id="PRO_5008529492" description="DUF6850 domain-containing protein" evidence="1">
    <location>
        <begin position="20"/>
        <end position="486"/>
    </location>
</feature>
<dbReference type="Pfam" id="PF21012">
    <property type="entry name" value="DUF6850"/>
    <property type="match status" value="1"/>
</dbReference>
<dbReference type="RefSeq" id="WP_068961407.1">
    <property type="nucleotide sequence ID" value="NZ_CAJTAP010000001.1"/>
</dbReference>
<dbReference type="EMBL" id="CP015402">
    <property type="protein sequence ID" value="ANU64120.1"/>
    <property type="molecule type" value="Genomic_DNA"/>
</dbReference>
<dbReference type="OrthoDB" id="1025008at2"/>
<sequence length="486" mass="54167">MNRYLLILPILVATPALYASDETADSIAATAILQRQLTVDAQTTRFVSAPYASPAMRQFRLPFTYGTVGAGWQGEYISEAVNPQTGSGEQYGFFSADAELKSGTSTLWGTAGYTNGIIRDVRYNETSDISLTYPYVTADEVGGDMRAERYSFSGGYSDRYRHMAWGVSLSYDAGLYYRNIDPRPRNTTGTLDIDAGVALRTWADYYIGLSGAYRKYRQTCDLMFMSETGEAKVYHLTGLGNHYARFAGTGYCNYYDGERYLARVTLVRASRTGLSVDAEFSRFLFDHILKDLNRLPMASAWHNEARLHVAWRHSGESHSWGIKTEGDLYRRHGSENIFGDAVTGTYPQIGSLEMYADNLRQISASMFYEFTGKSLTWSITPEWGYTYRSEVYASPAASRRTESNNVAITAAIASVNADRWYWRIEASAFVSDGLNLGTLRTGSISMSLSRRLRADHAIGISLGYRHSDYTEGPTANGGNASIQFIF</sequence>
<protein>
    <recommendedName>
        <fullName evidence="2">DUF6850 domain-containing protein</fullName>
    </recommendedName>
</protein>
<evidence type="ECO:0000313" key="3">
    <source>
        <dbReference type="EMBL" id="ANU64120.1"/>
    </source>
</evidence>
<name>A0A1B1SBI3_9BACT</name>
<dbReference type="InterPro" id="IPR049236">
    <property type="entry name" value="DUF6850"/>
</dbReference>
<feature type="signal peptide" evidence="1">
    <location>
        <begin position="1"/>
        <end position="19"/>
    </location>
</feature>
<evidence type="ECO:0000313" key="4">
    <source>
        <dbReference type="Proteomes" id="UP000186351"/>
    </source>
</evidence>
<evidence type="ECO:0000259" key="2">
    <source>
        <dbReference type="Pfam" id="PF21012"/>
    </source>
</evidence>
<accession>A0A1B1SBI3</accession>
<organism evidence="3 4">
    <name type="scientific">Muribaculum intestinale</name>
    <dbReference type="NCBI Taxonomy" id="1796646"/>
    <lineage>
        <taxon>Bacteria</taxon>
        <taxon>Pseudomonadati</taxon>
        <taxon>Bacteroidota</taxon>
        <taxon>Bacteroidia</taxon>
        <taxon>Bacteroidales</taxon>
        <taxon>Muribaculaceae</taxon>
        <taxon>Muribaculum</taxon>
    </lineage>
</organism>
<keyword evidence="4" id="KW-1185">Reference proteome</keyword>
<dbReference type="STRING" id="1796646.A4V02_10660"/>
<feature type="domain" description="DUF6850" evidence="2">
    <location>
        <begin position="55"/>
        <end position="431"/>
    </location>
</feature>
<dbReference type="KEGG" id="pary:A4V02_10660"/>
<gene>
    <name evidence="3" type="ORF">A4V02_10660</name>
</gene>
<dbReference type="AlphaFoldDB" id="A0A1B1SBI3"/>
<keyword evidence="1" id="KW-0732">Signal</keyword>
<proteinExistence type="predicted"/>
<reference evidence="4" key="1">
    <citation type="submission" date="2016-04" db="EMBL/GenBank/DDBJ databases">
        <title>Complete Genome Sequences of Twelve Strains of a Stable Defined Moderately Diverse Mouse Microbiota 2 (sDMDMm2).</title>
        <authorList>
            <person name="Uchimura Y."/>
            <person name="Wyss M."/>
            <person name="Brugiroux S."/>
            <person name="Limenitakis J.P."/>
            <person name="Stecher B."/>
            <person name="McCoy K.D."/>
            <person name="Macpherson A.J."/>
        </authorList>
    </citation>
    <scope>NUCLEOTIDE SEQUENCE [LARGE SCALE GENOMIC DNA]</scope>
    <source>
        <strain evidence="4">YL27</strain>
    </source>
</reference>
<accession>A0A1Z2XH70</accession>
<dbReference type="Proteomes" id="UP000186351">
    <property type="component" value="Chromosome"/>
</dbReference>